<reference evidence="1 2" key="1">
    <citation type="submission" date="2024-09" db="EMBL/GenBank/DDBJ databases">
        <title>Floridaenema gen nov. (Aerosakkonemataceae, Aerosakkonematales ord. nov., Cyanobacteria) from benthic tropical and subtropical fresh waters, with the description of four new species.</title>
        <authorList>
            <person name="Moretto J.A."/>
            <person name="Berthold D.E."/>
            <person name="Lefler F.W."/>
            <person name="Huang I.-S."/>
            <person name="Laughinghouse H. IV."/>
        </authorList>
    </citation>
    <scope>NUCLEOTIDE SEQUENCE [LARGE SCALE GENOMIC DNA]</scope>
    <source>
        <strain evidence="1 2">BLCC-F46</strain>
    </source>
</reference>
<proteinExistence type="predicted"/>
<accession>A0ABV4XHD9</accession>
<evidence type="ECO:0000313" key="2">
    <source>
        <dbReference type="Proteomes" id="UP001576774"/>
    </source>
</evidence>
<dbReference type="EMBL" id="JBHFNQ010000260">
    <property type="protein sequence ID" value="MFB2882225.1"/>
    <property type="molecule type" value="Genomic_DNA"/>
</dbReference>
<keyword evidence="2" id="KW-1185">Reference proteome</keyword>
<evidence type="ECO:0000313" key="1">
    <source>
        <dbReference type="EMBL" id="MFB2882225.1"/>
    </source>
</evidence>
<dbReference type="RefSeq" id="WP_413275181.1">
    <property type="nucleotide sequence ID" value="NZ_JBHFNQ010000260.1"/>
</dbReference>
<protein>
    <submittedName>
        <fullName evidence="1">Type II toxin-antitoxin system RelE/ParE family toxin</fullName>
    </submittedName>
</protein>
<dbReference type="InterPro" id="IPR009241">
    <property type="entry name" value="HigB-like"/>
</dbReference>
<dbReference type="Pfam" id="PF05973">
    <property type="entry name" value="Gp49"/>
    <property type="match status" value="1"/>
</dbReference>
<dbReference type="SUPFAM" id="SSF143011">
    <property type="entry name" value="RelE-like"/>
    <property type="match status" value="1"/>
</dbReference>
<organism evidence="1 2">
    <name type="scientific">Floridaenema aerugineum BLCC-F46</name>
    <dbReference type="NCBI Taxonomy" id="3153654"/>
    <lineage>
        <taxon>Bacteria</taxon>
        <taxon>Bacillati</taxon>
        <taxon>Cyanobacteriota</taxon>
        <taxon>Cyanophyceae</taxon>
        <taxon>Oscillatoriophycideae</taxon>
        <taxon>Aerosakkonematales</taxon>
        <taxon>Aerosakkonemataceae</taxon>
        <taxon>Floridanema</taxon>
        <taxon>Floridanema aerugineum</taxon>
    </lineage>
</organism>
<comment type="caution">
    <text evidence="1">The sequence shown here is derived from an EMBL/GenBank/DDBJ whole genome shotgun (WGS) entry which is preliminary data.</text>
</comment>
<name>A0ABV4XHD9_9CYAN</name>
<sequence length="113" mass="13043">MDDDNKPLVWLHGEVKTPPFSQEARIETGVLLRRLQQGENLGLPHSRPMPSIGSHCHELRVRDADKNWRIIYRIDDDAIVIVEVFHKTTRATPASVIENCQKRLSKYDSNLEE</sequence>
<dbReference type="Proteomes" id="UP001576774">
    <property type="component" value="Unassembled WGS sequence"/>
</dbReference>
<gene>
    <name evidence="1" type="ORF">ACE1CC_35715</name>
</gene>
<dbReference type="InterPro" id="IPR035093">
    <property type="entry name" value="RelE/ParE_toxin_dom_sf"/>
</dbReference>